<dbReference type="GeneTree" id="ENSGT00960000189065"/>
<feature type="region of interest" description="Disordered" evidence="1">
    <location>
        <begin position="172"/>
        <end position="203"/>
    </location>
</feature>
<proteinExistence type="predicted"/>
<organism evidence="2 3">
    <name type="scientific">Crocodylus porosus</name>
    <name type="common">Saltwater crocodile</name>
    <name type="synonym">Estuarine crocodile</name>
    <dbReference type="NCBI Taxonomy" id="8502"/>
    <lineage>
        <taxon>Eukaryota</taxon>
        <taxon>Metazoa</taxon>
        <taxon>Chordata</taxon>
        <taxon>Craniata</taxon>
        <taxon>Vertebrata</taxon>
        <taxon>Euteleostomi</taxon>
        <taxon>Archelosauria</taxon>
        <taxon>Archosauria</taxon>
        <taxon>Crocodylia</taxon>
        <taxon>Longirostres</taxon>
        <taxon>Crocodylidae</taxon>
        <taxon>Crocodylus</taxon>
    </lineage>
</organism>
<sequence>PSPRNTHVLTSTMRGRNPPEGSQQPYVGCSAVTSSPPLFCPCSPLRPERPGSPWHCGWPRCWGQHRAGSPAHSEGTQGPASRRNQPKPWLAGKCCSFETGSQLGGAICSSSVMLLRSGSPARPNSCCVMVIFSRASSLPSPPAAVIPASAADAAAALRASSSCRCLCSSMDTRRPAPDRHWDPLQTQNHWRPGPAWHLPPQPE</sequence>
<dbReference type="Ensembl" id="ENSCPRT00005013316.1">
    <property type="protein sequence ID" value="ENSCPRP00005011287.1"/>
    <property type="gene ID" value="ENSCPRG00005008056.1"/>
</dbReference>
<protein>
    <submittedName>
        <fullName evidence="2">Uncharacterized protein</fullName>
    </submittedName>
</protein>
<reference evidence="2" key="2">
    <citation type="submission" date="2025-09" db="UniProtKB">
        <authorList>
            <consortium name="Ensembl"/>
        </authorList>
    </citation>
    <scope>IDENTIFICATION</scope>
</reference>
<evidence type="ECO:0000256" key="1">
    <source>
        <dbReference type="SAM" id="MobiDB-lite"/>
    </source>
</evidence>
<reference evidence="2" key="1">
    <citation type="submission" date="2025-08" db="UniProtKB">
        <authorList>
            <consortium name="Ensembl"/>
        </authorList>
    </citation>
    <scope>IDENTIFICATION</scope>
</reference>
<dbReference type="OMA" id="ASHRNHP"/>
<accession>A0A7M4EN04</accession>
<feature type="region of interest" description="Disordered" evidence="1">
    <location>
        <begin position="1"/>
        <end position="27"/>
    </location>
</feature>
<dbReference type="Proteomes" id="UP000594220">
    <property type="component" value="Unplaced"/>
</dbReference>
<name>A0A7M4EN04_CROPO</name>
<evidence type="ECO:0000313" key="2">
    <source>
        <dbReference type="Ensembl" id="ENSCPRP00005011287.1"/>
    </source>
</evidence>
<evidence type="ECO:0000313" key="3">
    <source>
        <dbReference type="Proteomes" id="UP000594220"/>
    </source>
</evidence>
<keyword evidence="3" id="KW-1185">Reference proteome</keyword>
<feature type="compositionally biased region" description="Polar residues" evidence="1">
    <location>
        <begin position="1"/>
        <end position="25"/>
    </location>
</feature>
<feature type="compositionally biased region" description="Basic and acidic residues" evidence="1">
    <location>
        <begin position="172"/>
        <end position="182"/>
    </location>
</feature>
<dbReference type="AlphaFoldDB" id="A0A7M4EN04"/>